<evidence type="ECO:0000256" key="6">
    <source>
        <dbReference type="SAM" id="MobiDB-lite"/>
    </source>
</evidence>
<dbReference type="PRINTS" id="PR00436">
    <property type="entry name" value="INTERLEUKIN8"/>
</dbReference>
<dbReference type="AlphaFoldDB" id="A0A6P8TTF2"/>
<evidence type="ECO:0000256" key="5">
    <source>
        <dbReference type="ARBA" id="ARBA00054901"/>
    </source>
</evidence>
<dbReference type="Proteomes" id="UP000515161">
    <property type="component" value="Unplaced"/>
</dbReference>
<dbReference type="RefSeq" id="XP_034067586.1">
    <property type="nucleotide sequence ID" value="XM_034211695.1"/>
</dbReference>
<keyword evidence="9" id="KW-1185">Reference proteome</keyword>
<keyword evidence="7" id="KW-0732">Signal</keyword>
<protein>
    <submittedName>
        <fullName evidence="10">Interleukin-8-like</fullName>
    </submittedName>
</protein>
<dbReference type="GO" id="GO:0005615">
    <property type="term" value="C:extracellular space"/>
    <property type="evidence" value="ECO:0007669"/>
    <property type="project" value="UniProtKB-KW"/>
</dbReference>
<dbReference type="PRINTS" id="PR00437">
    <property type="entry name" value="SMALLCYTKCXC"/>
</dbReference>
<keyword evidence="4" id="KW-0964">Secreted</keyword>
<dbReference type="GO" id="GO:0006952">
    <property type="term" value="P:defense response"/>
    <property type="evidence" value="ECO:0007669"/>
    <property type="project" value="InterPro"/>
</dbReference>
<dbReference type="InterPro" id="IPR001089">
    <property type="entry name" value="Chemokine_CXC"/>
</dbReference>
<dbReference type="SMART" id="SM00199">
    <property type="entry name" value="SCY"/>
    <property type="match status" value="1"/>
</dbReference>
<dbReference type="GeneID" id="117543413"/>
<feature type="region of interest" description="Disordered" evidence="6">
    <location>
        <begin position="84"/>
        <end position="123"/>
    </location>
</feature>
<dbReference type="InterPro" id="IPR001811">
    <property type="entry name" value="Chemokine_IL8-like_dom"/>
</dbReference>
<dbReference type="Gene3D" id="2.40.50.40">
    <property type="match status" value="1"/>
</dbReference>
<evidence type="ECO:0000313" key="9">
    <source>
        <dbReference type="Proteomes" id="UP000515161"/>
    </source>
</evidence>
<evidence type="ECO:0000259" key="8">
    <source>
        <dbReference type="SMART" id="SM00199"/>
    </source>
</evidence>
<evidence type="ECO:0000256" key="4">
    <source>
        <dbReference type="ARBA" id="ARBA00022525"/>
    </source>
</evidence>
<dbReference type="Pfam" id="PF00048">
    <property type="entry name" value="IL8"/>
    <property type="match status" value="1"/>
</dbReference>
<dbReference type="InParanoid" id="A0A6P8TTF2"/>
<feature type="domain" description="Chemokine interleukin-8-like" evidence="8">
    <location>
        <begin position="27"/>
        <end position="88"/>
    </location>
</feature>
<evidence type="ECO:0000256" key="2">
    <source>
        <dbReference type="ARBA" id="ARBA00010665"/>
    </source>
</evidence>
<comment type="function">
    <text evidence="5">Ligand for cxcr3.2. Chemotactic for macrophages.</text>
</comment>
<comment type="subcellular location">
    <subcellularLocation>
        <location evidence="1">Secreted</location>
    </subcellularLocation>
</comment>
<comment type="similarity">
    <text evidence="2">Belongs to the intercrine alpha (chemokine CxC) family.</text>
</comment>
<accession>A0A6P8TTF2</accession>
<dbReference type="CDD" id="cd00273">
    <property type="entry name" value="Chemokine_CXC"/>
    <property type="match status" value="1"/>
</dbReference>
<gene>
    <name evidence="10" type="primary">LOC117543413</name>
</gene>
<dbReference type="GO" id="GO:0042056">
    <property type="term" value="F:chemoattractant activity"/>
    <property type="evidence" value="ECO:0007669"/>
    <property type="project" value="UniProtKB-ARBA"/>
</dbReference>
<sequence length="123" mass="13492">MYIITIVALLFFLTISEGISLGNWGGITHCRCVGKEKKPIGRYIGRVEVKPAGPHCEDIEIIATLKKNGQQICLDPNAPWVKRVLKRKPTGQQGRTGTTNQPGTLDRPTSVPPAHRGTASTYR</sequence>
<dbReference type="GO" id="GO:0006955">
    <property type="term" value="P:immune response"/>
    <property type="evidence" value="ECO:0007669"/>
    <property type="project" value="InterPro"/>
</dbReference>
<evidence type="ECO:0000256" key="3">
    <source>
        <dbReference type="ARBA" id="ARBA00022514"/>
    </source>
</evidence>
<feature type="signal peptide" evidence="7">
    <location>
        <begin position="1"/>
        <end position="18"/>
    </location>
</feature>
<dbReference type="FunFam" id="2.40.50.40:FF:000004">
    <property type="entry name" value="C-X-C motif chemokine"/>
    <property type="match status" value="1"/>
</dbReference>
<dbReference type="InterPro" id="IPR036048">
    <property type="entry name" value="Interleukin_8-like_sf"/>
</dbReference>
<evidence type="ECO:0000256" key="7">
    <source>
        <dbReference type="SAM" id="SignalP"/>
    </source>
</evidence>
<reference evidence="10" key="1">
    <citation type="submission" date="2025-08" db="UniProtKB">
        <authorList>
            <consortium name="RefSeq"/>
        </authorList>
    </citation>
    <scope>IDENTIFICATION</scope>
</reference>
<dbReference type="InterPro" id="IPR033899">
    <property type="entry name" value="CXC_Chemokine_domain"/>
</dbReference>
<proteinExistence type="inferred from homology"/>
<evidence type="ECO:0000313" key="10">
    <source>
        <dbReference type="RefSeq" id="XP_034067586.1"/>
    </source>
</evidence>
<evidence type="ECO:0000256" key="1">
    <source>
        <dbReference type="ARBA" id="ARBA00004613"/>
    </source>
</evidence>
<dbReference type="PANTHER" id="PTHR12015:SF210">
    <property type="entry name" value="C-X-C MOTIF CHEMOKINE 9"/>
    <property type="match status" value="1"/>
</dbReference>
<dbReference type="GO" id="GO:0008009">
    <property type="term" value="F:chemokine activity"/>
    <property type="evidence" value="ECO:0007669"/>
    <property type="project" value="InterPro"/>
</dbReference>
<keyword evidence="3" id="KW-0202">Cytokine</keyword>
<dbReference type="OrthoDB" id="9937393at2759"/>
<name>A0A6P8TTF2_GYMAC</name>
<feature type="compositionally biased region" description="Low complexity" evidence="6">
    <location>
        <begin position="90"/>
        <end position="104"/>
    </location>
</feature>
<dbReference type="InterPro" id="IPR039809">
    <property type="entry name" value="Chemokine_b/g/d"/>
</dbReference>
<dbReference type="SUPFAM" id="SSF54117">
    <property type="entry name" value="Interleukin 8-like chemokines"/>
    <property type="match status" value="1"/>
</dbReference>
<dbReference type="PANTHER" id="PTHR12015">
    <property type="entry name" value="SMALL INDUCIBLE CYTOKINE A"/>
    <property type="match status" value="1"/>
</dbReference>
<dbReference type="KEGG" id="gacu:117543413"/>
<organism evidence="9 10">
    <name type="scientific">Gymnodraco acuticeps</name>
    <name type="common">Antarctic dragonfish</name>
    <dbReference type="NCBI Taxonomy" id="8218"/>
    <lineage>
        <taxon>Eukaryota</taxon>
        <taxon>Metazoa</taxon>
        <taxon>Chordata</taxon>
        <taxon>Craniata</taxon>
        <taxon>Vertebrata</taxon>
        <taxon>Euteleostomi</taxon>
        <taxon>Actinopterygii</taxon>
        <taxon>Neopterygii</taxon>
        <taxon>Teleostei</taxon>
        <taxon>Neoteleostei</taxon>
        <taxon>Acanthomorphata</taxon>
        <taxon>Eupercaria</taxon>
        <taxon>Perciformes</taxon>
        <taxon>Notothenioidei</taxon>
        <taxon>Bathydraconidae</taxon>
        <taxon>Gymnodraco</taxon>
    </lineage>
</organism>
<feature type="chain" id="PRO_5036502096" evidence="7">
    <location>
        <begin position="19"/>
        <end position="123"/>
    </location>
</feature>